<dbReference type="GO" id="GO:0005524">
    <property type="term" value="F:ATP binding"/>
    <property type="evidence" value="ECO:0007669"/>
    <property type="project" value="UniProtKB-UniRule"/>
</dbReference>
<proteinExistence type="inferred from homology"/>
<dbReference type="AlphaFoldDB" id="A0A9D1CL31"/>
<comment type="caution">
    <text evidence="5">The sequence shown here is derived from an EMBL/GenBank/DDBJ whole genome shotgun (WGS) entry which is preliminary data.</text>
</comment>
<evidence type="ECO:0000256" key="2">
    <source>
        <dbReference type="ARBA" id="ARBA00022840"/>
    </source>
</evidence>
<dbReference type="CDD" id="cd02022">
    <property type="entry name" value="DPCK"/>
    <property type="match status" value="1"/>
</dbReference>
<comment type="subcellular location">
    <subcellularLocation>
        <location evidence="3">Cytoplasm</location>
    </subcellularLocation>
</comment>
<evidence type="ECO:0000313" key="6">
    <source>
        <dbReference type="Proteomes" id="UP000886796"/>
    </source>
</evidence>
<comment type="pathway">
    <text evidence="3">Cofactor biosynthesis; coenzyme A biosynthesis; CoA from (R)-pantothenate: step 5/5.</text>
</comment>
<dbReference type="Pfam" id="PF01121">
    <property type="entry name" value="CoaE"/>
    <property type="match status" value="1"/>
</dbReference>
<comment type="catalytic activity">
    <reaction evidence="3">
        <text>3'-dephospho-CoA + ATP = ADP + CoA + H(+)</text>
        <dbReference type="Rhea" id="RHEA:18245"/>
        <dbReference type="ChEBI" id="CHEBI:15378"/>
        <dbReference type="ChEBI" id="CHEBI:30616"/>
        <dbReference type="ChEBI" id="CHEBI:57287"/>
        <dbReference type="ChEBI" id="CHEBI:57328"/>
        <dbReference type="ChEBI" id="CHEBI:456216"/>
        <dbReference type="EC" id="2.7.1.24"/>
    </reaction>
</comment>
<reference evidence="5" key="2">
    <citation type="journal article" date="2021" name="PeerJ">
        <title>Extensive microbial diversity within the chicken gut microbiome revealed by metagenomics and culture.</title>
        <authorList>
            <person name="Gilroy R."/>
            <person name="Ravi A."/>
            <person name="Getino M."/>
            <person name="Pursley I."/>
            <person name="Horton D.L."/>
            <person name="Alikhan N.F."/>
            <person name="Baker D."/>
            <person name="Gharbi K."/>
            <person name="Hall N."/>
            <person name="Watson M."/>
            <person name="Adriaenssens E.M."/>
            <person name="Foster-Nyarko E."/>
            <person name="Jarju S."/>
            <person name="Secka A."/>
            <person name="Antonio M."/>
            <person name="Oren A."/>
            <person name="Chaudhuri R.R."/>
            <person name="La Ragione R."/>
            <person name="Hildebrand F."/>
            <person name="Pallen M.J."/>
        </authorList>
    </citation>
    <scope>NUCLEOTIDE SEQUENCE</scope>
    <source>
        <strain evidence="5">13361</strain>
    </source>
</reference>
<dbReference type="InterPro" id="IPR027417">
    <property type="entry name" value="P-loop_NTPase"/>
</dbReference>
<dbReference type="GO" id="GO:0005737">
    <property type="term" value="C:cytoplasm"/>
    <property type="evidence" value="ECO:0007669"/>
    <property type="project" value="UniProtKB-SubCell"/>
</dbReference>
<keyword evidence="3" id="KW-0173">Coenzyme A biosynthesis</keyword>
<dbReference type="PANTHER" id="PTHR10695">
    <property type="entry name" value="DEPHOSPHO-COA KINASE-RELATED"/>
    <property type="match status" value="1"/>
</dbReference>
<keyword evidence="2 3" id="KW-0067">ATP-binding</keyword>
<sequence>MIIGITGGTGCGKTTALEVIAQLGGVVLDCDAIYHDLLKTNQDLLGQIAARFPGTVENSQLLRKKLGQVVFSDPQALSDLNGITHRFVCQAVKEALKDRPPLAAIDAIALVESGLSRLCDVTVAVTAPVEVRVARLMVRDSIPESYARARIAAQPSEDFFRANCDYVLENNGTSQEFREKCLAFFSGLDIMKP</sequence>
<comment type="function">
    <text evidence="3">Catalyzes the phosphorylation of the 3'-hydroxyl group of dephosphocoenzyme A to form coenzyme A.</text>
</comment>
<feature type="binding site" evidence="3">
    <location>
        <begin position="10"/>
        <end position="15"/>
    </location>
    <ligand>
        <name>ATP</name>
        <dbReference type="ChEBI" id="CHEBI:30616"/>
    </ligand>
</feature>
<keyword evidence="3 5" id="KW-0418">Kinase</keyword>
<accession>A0A9D1CL31</accession>
<evidence type="ECO:0000256" key="4">
    <source>
        <dbReference type="NCBIfam" id="TIGR00152"/>
    </source>
</evidence>
<dbReference type="PROSITE" id="PS51219">
    <property type="entry name" value="DPCK"/>
    <property type="match status" value="1"/>
</dbReference>
<dbReference type="EC" id="2.7.1.24" evidence="3 4"/>
<dbReference type="GO" id="GO:0004140">
    <property type="term" value="F:dephospho-CoA kinase activity"/>
    <property type="evidence" value="ECO:0007669"/>
    <property type="project" value="UniProtKB-UniRule"/>
</dbReference>
<gene>
    <name evidence="3" type="primary">coaE</name>
    <name evidence="5" type="ORF">IAB74_02290</name>
</gene>
<comment type="similarity">
    <text evidence="3">Belongs to the CoaE family.</text>
</comment>
<keyword evidence="3" id="KW-0963">Cytoplasm</keyword>
<dbReference type="HAMAP" id="MF_00376">
    <property type="entry name" value="Dephospho_CoA_kinase"/>
    <property type="match status" value="1"/>
</dbReference>
<dbReference type="PANTHER" id="PTHR10695:SF46">
    <property type="entry name" value="BIFUNCTIONAL COENZYME A SYNTHASE-RELATED"/>
    <property type="match status" value="1"/>
</dbReference>
<evidence type="ECO:0000256" key="3">
    <source>
        <dbReference type="HAMAP-Rule" id="MF_00376"/>
    </source>
</evidence>
<dbReference type="EMBL" id="DVFK01000030">
    <property type="protein sequence ID" value="HIQ67326.1"/>
    <property type="molecule type" value="Genomic_DNA"/>
</dbReference>
<dbReference type="Proteomes" id="UP000886796">
    <property type="component" value="Unassembled WGS sequence"/>
</dbReference>
<organism evidence="5 6">
    <name type="scientific">Candidatus Faecousia excrementigallinarum</name>
    <dbReference type="NCBI Taxonomy" id="2840806"/>
    <lineage>
        <taxon>Bacteria</taxon>
        <taxon>Bacillati</taxon>
        <taxon>Bacillota</taxon>
        <taxon>Clostridia</taxon>
        <taxon>Eubacteriales</taxon>
        <taxon>Oscillospiraceae</taxon>
        <taxon>Faecousia</taxon>
    </lineage>
</organism>
<dbReference type="SUPFAM" id="SSF52540">
    <property type="entry name" value="P-loop containing nucleoside triphosphate hydrolases"/>
    <property type="match status" value="1"/>
</dbReference>
<protein>
    <recommendedName>
        <fullName evidence="3 4">Dephospho-CoA kinase</fullName>
        <ecNumber evidence="3 4">2.7.1.24</ecNumber>
    </recommendedName>
    <alternativeName>
        <fullName evidence="3">Dephosphocoenzyme A kinase</fullName>
    </alternativeName>
</protein>
<dbReference type="GO" id="GO:0015937">
    <property type="term" value="P:coenzyme A biosynthetic process"/>
    <property type="evidence" value="ECO:0007669"/>
    <property type="project" value="UniProtKB-UniRule"/>
</dbReference>
<dbReference type="Gene3D" id="3.40.50.300">
    <property type="entry name" value="P-loop containing nucleotide triphosphate hydrolases"/>
    <property type="match status" value="1"/>
</dbReference>
<reference evidence="5" key="1">
    <citation type="submission" date="2020-10" db="EMBL/GenBank/DDBJ databases">
        <authorList>
            <person name="Gilroy R."/>
        </authorList>
    </citation>
    <scope>NUCLEOTIDE SEQUENCE</scope>
    <source>
        <strain evidence="5">13361</strain>
    </source>
</reference>
<dbReference type="InterPro" id="IPR001977">
    <property type="entry name" value="Depp_CoAkinase"/>
</dbReference>
<dbReference type="NCBIfam" id="TIGR00152">
    <property type="entry name" value="dephospho-CoA kinase"/>
    <property type="match status" value="1"/>
</dbReference>
<keyword evidence="1 3" id="KW-0547">Nucleotide-binding</keyword>
<keyword evidence="3 5" id="KW-0808">Transferase</keyword>
<evidence type="ECO:0000313" key="5">
    <source>
        <dbReference type="EMBL" id="HIQ67326.1"/>
    </source>
</evidence>
<name>A0A9D1CL31_9FIRM</name>
<evidence type="ECO:0000256" key="1">
    <source>
        <dbReference type="ARBA" id="ARBA00022741"/>
    </source>
</evidence>